<protein>
    <submittedName>
        <fullName evidence="1">Uncharacterized protein</fullName>
    </submittedName>
</protein>
<accession>A0A4R1L1N8</accession>
<reference evidence="1 2" key="1">
    <citation type="submission" date="2019-03" db="EMBL/GenBank/DDBJ databases">
        <title>Genomic Encyclopedia of Type Strains, Phase IV (KMG-IV): sequencing the most valuable type-strain genomes for metagenomic binning, comparative biology and taxonomic classification.</title>
        <authorList>
            <person name="Goeker M."/>
        </authorList>
    </citation>
    <scope>NUCLEOTIDE SEQUENCE [LARGE SCALE GENOMIC DNA]</scope>
    <source>
        <strain evidence="1 2">DSM 103428</strain>
    </source>
</reference>
<comment type="caution">
    <text evidence="1">The sequence shown here is derived from an EMBL/GenBank/DDBJ whole genome shotgun (WGS) entry which is preliminary data.</text>
</comment>
<proteinExistence type="predicted"/>
<organism evidence="1 2">
    <name type="scientific">Acidipila rosea</name>
    <dbReference type="NCBI Taxonomy" id="768535"/>
    <lineage>
        <taxon>Bacteria</taxon>
        <taxon>Pseudomonadati</taxon>
        <taxon>Acidobacteriota</taxon>
        <taxon>Terriglobia</taxon>
        <taxon>Terriglobales</taxon>
        <taxon>Acidobacteriaceae</taxon>
        <taxon>Acidipila</taxon>
    </lineage>
</organism>
<dbReference type="RefSeq" id="WP_131998595.1">
    <property type="nucleotide sequence ID" value="NZ_SMGK01000005.1"/>
</dbReference>
<keyword evidence="2" id="KW-1185">Reference proteome</keyword>
<name>A0A4R1L1N8_9BACT</name>
<gene>
    <name evidence="1" type="ORF">C7378_3074</name>
</gene>
<evidence type="ECO:0000313" key="1">
    <source>
        <dbReference type="EMBL" id="TCK71784.1"/>
    </source>
</evidence>
<sequence length="235" mass="26135">MDNYFNYFTEIEEHFQRRRGSLLLLSTLDWALIETWREAGIPLEAVLRGIDAAFDKHDARKAGTRTRRVNGLAWCAQAVMQAVEELQEAAVGIATERAAGDAPPGFEAERIAAHLEICAREISIAALPGIAGETAATVAQRLTELAASARAASPNLEELDRTLTVLEEKLLTTLLATAAEAEMVELKEIAARELAPYRSRMQAAQIRQVEQQFLHKRMMEKRGLPRLSLFYMSQS</sequence>
<dbReference type="OrthoDB" id="116013at2"/>
<dbReference type="Proteomes" id="UP000295210">
    <property type="component" value="Unassembled WGS sequence"/>
</dbReference>
<dbReference type="EMBL" id="SMGK01000005">
    <property type="protein sequence ID" value="TCK71784.1"/>
    <property type="molecule type" value="Genomic_DNA"/>
</dbReference>
<evidence type="ECO:0000313" key="2">
    <source>
        <dbReference type="Proteomes" id="UP000295210"/>
    </source>
</evidence>
<dbReference type="AlphaFoldDB" id="A0A4R1L1N8"/>